<reference evidence="5" key="2">
    <citation type="submission" date="2025-08" db="UniProtKB">
        <authorList>
            <consortium name="RefSeq"/>
        </authorList>
    </citation>
    <scope>IDENTIFICATION</scope>
    <source>
        <tissue evidence="5">Leaves</tissue>
    </source>
</reference>
<dbReference type="InterPro" id="IPR014770">
    <property type="entry name" value="Munc13_1"/>
</dbReference>
<evidence type="ECO:0000313" key="5">
    <source>
        <dbReference type="RefSeq" id="XP_027084429.2"/>
    </source>
</evidence>
<accession>A0A6P6U1S0</accession>
<dbReference type="InterPro" id="IPR057984">
    <property type="entry name" value="PATROL1_C"/>
</dbReference>
<evidence type="ECO:0000259" key="2">
    <source>
        <dbReference type="PROSITE" id="PS51258"/>
    </source>
</evidence>
<organism evidence="4 5">
    <name type="scientific">Coffea arabica</name>
    <name type="common">Arabian coffee</name>
    <dbReference type="NCBI Taxonomy" id="13443"/>
    <lineage>
        <taxon>Eukaryota</taxon>
        <taxon>Viridiplantae</taxon>
        <taxon>Streptophyta</taxon>
        <taxon>Embryophyta</taxon>
        <taxon>Tracheophyta</taxon>
        <taxon>Spermatophyta</taxon>
        <taxon>Magnoliopsida</taxon>
        <taxon>eudicotyledons</taxon>
        <taxon>Gunneridae</taxon>
        <taxon>Pentapetalae</taxon>
        <taxon>asterids</taxon>
        <taxon>lamiids</taxon>
        <taxon>Gentianales</taxon>
        <taxon>Rubiaceae</taxon>
        <taxon>Ixoroideae</taxon>
        <taxon>Gardenieae complex</taxon>
        <taxon>Bertiereae - Coffeeae clade</taxon>
        <taxon>Coffeeae</taxon>
        <taxon>Coffea</taxon>
    </lineage>
</organism>
<dbReference type="Gene3D" id="1.10.357.50">
    <property type="match status" value="1"/>
</dbReference>
<dbReference type="PROSITE" id="PS51259">
    <property type="entry name" value="MHD2"/>
    <property type="match status" value="1"/>
</dbReference>
<evidence type="ECO:0000259" key="3">
    <source>
        <dbReference type="PROSITE" id="PS51259"/>
    </source>
</evidence>
<feature type="domain" description="MHD1" evidence="2">
    <location>
        <begin position="650"/>
        <end position="782"/>
    </location>
</feature>
<keyword evidence="4" id="KW-1185">Reference proteome</keyword>
<dbReference type="PANTHER" id="PTHR31280">
    <property type="entry name" value="PROTEIN UNC-13 HOMOLOG"/>
    <property type="match status" value="1"/>
</dbReference>
<dbReference type="InterPro" id="IPR014772">
    <property type="entry name" value="Munc13_dom-2"/>
</dbReference>
<name>A0A6P6U1S0_COFAR</name>
<dbReference type="RefSeq" id="XP_027084429.2">
    <property type="nucleotide sequence ID" value="XM_027228628.2"/>
</dbReference>
<dbReference type="Proteomes" id="UP001652660">
    <property type="component" value="Chromosome 8c"/>
</dbReference>
<sequence length="1150" mass="130765">MEAYSLLERYRLDRRKLLEFILSSGLVREIRTPSGSSASISDVNLDFISADYVLQSIKSGGVLDVALATKKYYEESELPIMMDLHSRDFYFLLTDPQSSGSPPRRPPPPVLANYFDNGRSSTSSLRDRSACHRVSVSGVESGVNHANVANTVSEPVLMVDVPDLGLPSLRTGLLDDDLRESAYEACLACMMFSGIDISIQSRKKDKNPKFLSGLKTKKGKYLQSQSPERHVEFLDTIRMQMQISEVMDTFARRRLVQFASVKAWGQFSVPEIALGFLNGTFRSDFPSVKSYTHWKNRQADILEGYFCFANDVADKQKIGQLVAKIRNSEEWDNNMSPSERSEILLALKQYLCVLSSKPGRFGIQGETYYWTSAYHMNIRLYMKLLFGLFDILEDGQLIEEADELLKIVKLTWPLLGITQKLHSALYVWVLFKQFVGTEETMLLEYAIRVMQKSLFSEASEPREDEYICSLSCSATSGSNEYKFNLVQSIFFSIGSWCEIKLQDYHLHFSQLKRPFFVPQKSSLFKGVMNMAVKICRVDASKHFKFIESDDLGESTSRKVKGYVDRSLEAACMRVMDNIYFGSEVDRTHPLALLASELKIIAERELSMYYPVLCHWYPQAGIAASIRLHRFYGEKLRPFLQSVSCLSEDVRAVLPAANELENCLTELYCTACQENGLTLQFSEEFIHYQIGEISRPLILDWIIAQNKRVMEWTARAFDLENWEPLSHQQKQAPSAVEVFRIIEETLDQLFQLRLPMDITHLQALLSIIFHTLDAYLQKVTSELVGKQNLYPSIPPLTYYKETTFPIVKKKLVESTVLEDEVTNKLNELTTSKLCVRLNTLQYIQKQISALEDGIRKSWSFAGPFDNGEHSIEESPETSGRILDTCSESVDELFVATFDCIRDTAAHAIRSICEFIGVRVVFWDLRKSFLYRLYHGGVENSRLDSLLPSLDGALNQVCGLIDDALRDRVVSSIFRATLEGYVWVLLDGGPSRAFSDLDIPLMEDDLNMLKDLFVADGEGLPRSLVEEEAKFAHQLLSLFSLQAESVIQLLMSSSQHISVGLEVHKSGHRCLGDADTLIRVVCHKKDREASKFLKEQYKLPASSEYDEDGVEPNFKSVLVTDLIRRSASARWSDKGHSSFKSIKKKLQEATWR</sequence>
<evidence type="ECO:0000256" key="1">
    <source>
        <dbReference type="SAM" id="MobiDB-lite"/>
    </source>
</evidence>
<dbReference type="InterPro" id="IPR008528">
    <property type="entry name" value="unc-13_homologue"/>
</dbReference>
<dbReference type="PANTHER" id="PTHR31280:SF3">
    <property type="entry name" value="DNA TOPOISOMERASE 4 SUBUNIT B (DUF810)"/>
    <property type="match status" value="1"/>
</dbReference>
<protein>
    <submittedName>
        <fullName evidence="5">Protein unc-13 homolog isoform X1</fullName>
    </submittedName>
</protein>
<feature type="region of interest" description="Disordered" evidence="1">
    <location>
        <begin position="1126"/>
        <end position="1150"/>
    </location>
</feature>
<evidence type="ECO:0000313" key="4">
    <source>
        <dbReference type="Proteomes" id="UP001652660"/>
    </source>
</evidence>
<gene>
    <name evidence="5" type="primary">LOC113706688</name>
</gene>
<reference evidence="4" key="1">
    <citation type="journal article" date="2025" name="Foods">
        <title>Unveiling the Microbial Signatures of Arabica Coffee Cherries: Insights into Ripeness Specific Diversity, Functional Traits, and Implications for Quality and Safety.</title>
        <authorList>
            <consortium name="RefSeq"/>
            <person name="Tenea G.N."/>
            <person name="Cifuentes V."/>
            <person name="Reyes P."/>
            <person name="Cevallos-Vallejos M."/>
        </authorList>
    </citation>
    <scope>NUCLEOTIDE SEQUENCE [LARGE SCALE GENOMIC DNA]</scope>
</reference>
<dbReference type="AlphaFoldDB" id="A0A6P6U1S0"/>
<dbReference type="PROSITE" id="PS51258">
    <property type="entry name" value="MHD1"/>
    <property type="match status" value="1"/>
</dbReference>
<dbReference type="OrthoDB" id="2015333at2759"/>
<feature type="domain" description="MHD2" evidence="3">
    <location>
        <begin position="938"/>
        <end position="1048"/>
    </location>
</feature>
<dbReference type="Pfam" id="PF25761">
    <property type="entry name" value="TPR_PATROL1"/>
    <property type="match status" value="1"/>
</dbReference>
<dbReference type="GeneID" id="113706688"/>
<proteinExistence type="predicted"/>